<protein>
    <recommendedName>
        <fullName evidence="6">LPXTG cell wall anchor domain-containing protein</fullName>
    </recommendedName>
</protein>
<dbReference type="Proteomes" id="UP001529340">
    <property type="component" value="Unassembled WGS sequence"/>
</dbReference>
<evidence type="ECO:0000256" key="3">
    <source>
        <dbReference type="SAM" id="SignalP"/>
    </source>
</evidence>
<sequence length="565" mass="60133">MKTQRWMKALLSIGMLFTVFGTVPPLAVNAQEQSDDWDGTADTSWYVEGESAFTIDSAEELAGVSKLSLEENVTFDGVTLRLTRDIDLDGHKWTPIRTFDGTFEGQGHTVSNMYVEEKDAVSGFFGYLSRGALVKDLTVADAEVVVPPTNGYFYQGVFAGWANNTSVINCGTSGSLTVDASGSDVPSVGGFIGSCKGNTSLRNCWSFVDVKATSTEEPVMLGGMVGQWENAADGAEMVDCYFGGSAEAAEATTSTAGILGAALSFNGEVVLISGCVSYGTLTVPKGAEENAVHIAALDENGLAQNCLWPDDGKTGVVRLVVDWGSGTAGADPNFDESTCGQKVTDFADPQIIAMLNANAQTENLWTLGINGYPVFAHQSDRILADYRAIDAAREQIPEDLSLYTEASVKNLNDLLASVNDRLSMDEQDQVDAMAKAIEDAIAALEYRGADYTAVEEAIAKAEALDPEDYTDFSAVEAAIEAVEYDKRITEQAEVDAMAKAIEDAIAALEKKPNTVPETPKDPQDEETEDPADTAAGNMTAGWASLVLGSLGAGAYLIVRRRETKA</sequence>
<evidence type="ECO:0000313" key="4">
    <source>
        <dbReference type="EMBL" id="MDM8156322.1"/>
    </source>
</evidence>
<feature type="chain" id="PRO_5046194163" description="LPXTG cell wall anchor domain-containing protein" evidence="3">
    <location>
        <begin position="31"/>
        <end position="565"/>
    </location>
</feature>
<dbReference type="Gene3D" id="1.20.1270.90">
    <property type="entry name" value="AF1782-like"/>
    <property type="match status" value="2"/>
</dbReference>
<keyword evidence="3" id="KW-0732">Signal</keyword>
<keyword evidence="2" id="KW-0812">Transmembrane</keyword>
<evidence type="ECO:0008006" key="6">
    <source>
        <dbReference type="Google" id="ProtNLM"/>
    </source>
</evidence>
<keyword evidence="2" id="KW-0472">Membrane</keyword>
<reference evidence="4" key="2">
    <citation type="submission" date="2023-06" db="EMBL/GenBank/DDBJ databases">
        <authorList>
            <person name="Zeman M."/>
            <person name="Kubasova T."/>
            <person name="Jahodarova E."/>
            <person name="Nykrynova M."/>
            <person name="Rychlik I."/>
        </authorList>
    </citation>
    <scope>NUCLEOTIDE SEQUENCE</scope>
    <source>
        <strain evidence="4">ET39</strain>
    </source>
</reference>
<feature type="region of interest" description="Disordered" evidence="1">
    <location>
        <begin position="508"/>
        <end position="535"/>
    </location>
</feature>
<evidence type="ECO:0000256" key="2">
    <source>
        <dbReference type="SAM" id="Phobius"/>
    </source>
</evidence>
<keyword evidence="5" id="KW-1185">Reference proteome</keyword>
<keyword evidence="2" id="KW-1133">Transmembrane helix</keyword>
<dbReference type="EMBL" id="JAUDCG010000004">
    <property type="protein sequence ID" value="MDM8156322.1"/>
    <property type="molecule type" value="Genomic_DNA"/>
</dbReference>
<gene>
    <name evidence="4" type="ORF">QUV96_01565</name>
</gene>
<feature type="signal peptide" evidence="3">
    <location>
        <begin position="1"/>
        <end position="30"/>
    </location>
</feature>
<organism evidence="4 5">
    <name type="scientific">Amedibacillus dolichus</name>
    <dbReference type="NCBI Taxonomy" id="31971"/>
    <lineage>
        <taxon>Bacteria</taxon>
        <taxon>Bacillati</taxon>
        <taxon>Bacillota</taxon>
        <taxon>Erysipelotrichia</taxon>
        <taxon>Erysipelotrichales</taxon>
        <taxon>Erysipelotrichaceae</taxon>
        <taxon>Amedibacillus</taxon>
    </lineage>
</organism>
<proteinExistence type="predicted"/>
<accession>A0ABT7U9P1</accession>
<feature type="compositionally biased region" description="Basic and acidic residues" evidence="1">
    <location>
        <begin position="508"/>
        <end position="522"/>
    </location>
</feature>
<comment type="caution">
    <text evidence="4">The sequence shown here is derived from an EMBL/GenBank/DDBJ whole genome shotgun (WGS) entry which is preliminary data.</text>
</comment>
<name>A0ABT7U9P1_9FIRM</name>
<evidence type="ECO:0000256" key="1">
    <source>
        <dbReference type="SAM" id="MobiDB-lite"/>
    </source>
</evidence>
<evidence type="ECO:0000313" key="5">
    <source>
        <dbReference type="Proteomes" id="UP001529340"/>
    </source>
</evidence>
<reference evidence="4" key="1">
    <citation type="submission" date="2023-06" db="EMBL/GenBank/DDBJ databases">
        <title>Identification and characterization of horizontal gene transfer across gut microbiota members of farm animals based on homology search.</title>
        <authorList>
            <person name="Schwarzerova J."/>
            <person name="Nykrynova M."/>
            <person name="Jureckova K."/>
            <person name="Cejkova D."/>
            <person name="Rychlik I."/>
        </authorList>
    </citation>
    <scope>NUCLEOTIDE SEQUENCE</scope>
    <source>
        <strain evidence="4">ET39</strain>
    </source>
</reference>
<feature type="transmembrane region" description="Helical" evidence="2">
    <location>
        <begin position="540"/>
        <end position="558"/>
    </location>
</feature>
<dbReference type="Gene3D" id="2.160.20.110">
    <property type="match status" value="1"/>
</dbReference>
<dbReference type="RefSeq" id="WP_289606791.1">
    <property type="nucleotide sequence ID" value="NZ_JAUDCG010000004.1"/>
</dbReference>